<sequence length="110" mass="12492">MLVLPHLFPSLHNIRGFVLDGVVTHSGPHRTVFSDWDVNHGIVGTKYFDLCQQNAFCASKFPDMTLYDTTLLLYVKLNAASHACKYVRRAIVLWFTTSKYIVQFTPKSGL</sequence>
<evidence type="ECO:0000313" key="1">
    <source>
        <dbReference type="EMBL" id="RHY25100.1"/>
    </source>
</evidence>
<reference evidence="1 2" key="1">
    <citation type="submission" date="2018-08" db="EMBL/GenBank/DDBJ databases">
        <title>Aphanomyces genome sequencing and annotation.</title>
        <authorList>
            <person name="Minardi D."/>
            <person name="Oidtmann B."/>
            <person name="Van Der Giezen M."/>
            <person name="Studholme D.J."/>
        </authorList>
    </citation>
    <scope>NUCLEOTIDE SEQUENCE [LARGE SCALE GENOMIC DNA]</scope>
    <source>
        <strain evidence="1 2">Yx</strain>
    </source>
</reference>
<comment type="caution">
    <text evidence="1">The sequence shown here is derived from an EMBL/GenBank/DDBJ whole genome shotgun (WGS) entry which is preliminary data.</text>
</comment>
<gene>
    <name evidence="1" type="ORF">DYB25_008369</name>
</gene>
<dbReference type="EMBL" id="QUTA01003034">
    <property type="protein sequence ID" value="RHY25100.1"/>
    <property type="molecule type" value="Genomic_DNA"/>
</dbReference>
<evidence type="ECO:0000313" key="2">
    <source>
        <dbReference type="Proteomes" id="UP000266239"/>
    </source>
</evidence>
<dbReference type="AlphaFoldDB" id="A0A397BSP2"/>
<name>A0A397BSP2_APHAT</name>
<dbReference type="Proteomes" id="UP000266239">
    <property type="component" value="Unassembled WGS sequence"/>
</dbReference>
<proteinExistence type="predicted"/>
<organism evidence="1 2">
    <name type="scientific">Aphanomyces astaci</name>
    <name type="common">Crayfish plague agent</name>
    <dbReference type="NCBI Taxonomy" id="112090"/>
    <lineage>
        <taxon>Eukaryota</taxon>
        <taxon>Sar</taxon>
        <taxon>Stramenopiles</taxon>
        <taxon>Oomycota</taxon>
        <taxon>Saprolegniomycetes</taxon>
        <taxon>Saprolegniales</taxon>
        <taxon>Verrucalvaceae</taxon>
        <taxon>Aphanomyces</taxon>
    </lineage>
</organism>
<accession>A0A397BSP2</accession>
<protein>
    <submittedName>
        <fullName evidence="1">Uncharacterized protein</fullName>
    </submittedName>
</protein>